<dbReference type="InterPro" id="IPR033896">
    <property type="entry name" value="MEF2-like_N"/>
</dbReference>
<keyword evidence="2" id="KW-0805">Transcription regulation</keyword>
<dbReference type="RefSeq" id="XP_022152219.1">
    <property type="nucleotide sequence ID" value="XM_022296527.1"/>
</dbReference>
<feature type="region of interest" description="Disordered" evidence="6">
    <location>
        <begin position="197"/>
        <end position="272"/>
    </location>
</feature>
<dbReference type="SUPFAM" id="SSF55455">
    <property type="entry name" value="SRF-like"/>
    <property type="match status" value="1"/>
</dbReference>
<dbReference type="PROSITE" id="PS00350">
    <property type="entry name" value="MADS_BOX_1"/>
    <property type="match status" value="1"/>
</dbReference>
<keyword evidence="3" id="KW-0238">DNA-binding</keyword>
<evidence type="ECO:0000256" key="6">
    <source>
        <dbReference type="SAM" id="MobiDB-lite"/>
    </source>
</evidence>
<dbReference type="GeneID" id="111019995"/>
<feature type="compositionally biased region" description="Polar residues" evidence="6">
    <location>
        <begin position="259"/>
        <end position="268"/>
    </location>
</feature>
<evidence type="ECO:0000256" key="2">
    <source>
        <dbReference type="ARBA" id="ARBA00023015"/>
    </source>
</evidence>
<organism evidence="9 10">
    <name type="scientific">Momordica charantia</name>
    <name type="common">Bitter gourd</name>
    <name type="synonym">Balsam pear</name>
    <dbReference type="NCBI Taxonomy" id="3673"/>
    <lineage>
        <taxon>Eukaryota</taxon>
        <taxon>Viridiplantae</taxon>
        <taxon>Streptophyta</taxon>
        <taxon>Embryophyta</taxon>
        <taxon>Tracheophyta</taxon>
        <taxon>Spermatophyta</taxon>
        <taxon>Magnoliopsida</taxon>
        <taxon>eudicotyledons</taxon>
        <taxon>Gunneridae</taxon>
        <taxon>Pentapetalae</taxon>
        <taxon>rosids</taxon>
        <taxon>fabids</taxon>
        <taxon>Cucurbitales</taxon>
        <taxon>Cucurbitaceae</taxon>
        <taxon>Momordiceae</taxon>
        <taxon>Momordica</taxon>
    </lineage>
</organism>
<name>A0A6J1DFE2_MOMCH</name>
<dbReference type="KEGG" id="mcha:111019995"/>
<feature type="compositionally biased region" description="Polar residues" evidence="6">
    <location>
        <begin position="197"/>
        <end position="218"/>
    </location>
</feature>
<evidence type="ECO:0000256" key="1">
    <source>
        <dbReference type="ARBA" id="ARBA00004123"/>
    </source>
</evidence>
<dbReference type="FunFam" id="3.40.1810.10:FF:000003">
    <property type="entry name" value="MADS-box transcription factor MADS-MC"/>
    <property type="match status" value="1"/>
</dbReference>
<feature type="domain" description="K-box" evidence="8">
    <location>
        <begin position="108"/>
        <end position="198"/>
    </location>
</feature>
<dbReference type="GO" id="GO:0045944">
    <property type="term" value="P:positive regulation of transcription by RNA polymerase II"/>
    <property type="evidence" value="ECO:0007669"/>
    <property type="project" value="InterPro"/>
</dbReference>
<dbReference type="PROSITE" id="PS51297">
    <property type="entry name" value="K_BOX"/>
    <property type="match status" value="1"/>
</dbReference>
<accession>A0A6J1DFE2</accession>
<keyword evidence="4" id="KW-0804">Transcription</keyword>
<dbReference type="CDD" id="cd00265">
    <property type="entry name" value="MADS_MEF2_like"/>
    <property type="match status" value="1"/>
</dbReference>
<dbReference type="GO" id="GO:0046983">
    <property type="term" value="F:protein dimerization activity"/>
    <property type="evidence" value="ECO:0007669"/>
    <property type="project" value="InterPro"/>
</dbReference>
<feature type="region of interest" description="Disordered" evidence="6">
    <location>
        <begin position="1"/>
        <end position="24"/>
    </location>
</feature>
<dbReference type="AlphaFoldDB" id="A0A6J1DFE2"/>
<dbReference type="InterPro" id="IPR002487">
    <property type="entry name" value="TF_Kbox"/>
</dbReference>
<dbReference type="GO" id="GO:0000977">
    <property type="term" value="F:RNA polymerase II transcription regulatory region sequence-specific DNA binding"/>
    <property type="evidence" value="ECO:0007669"/>
    <property type="project" value="InterPro"/>
</dbReference>
<protein>
    <submittedName>
        <fullName evidence="10">MADS-box transcription factor 23-like isoform X1</fullName>
    </submittedName>
</protein>
<dbReference type="Pfam" id="PF01486">
    <property type="entry name" value="K-box"/>
    <property type="match status" value="1"/>
</dbReference>
<dbReference type="GO" id="GO:0005634">
    <property type="term" value="C:nucleus"/>
    <property type="evidence" value="ECO:0007669"/>
    <property type="project" value="UniProtKB-SubCell"/>
</dbReference>
<evidence type="ECO:0000313" key="10">
    <source>
        <dbReference type="RefSeq" id="XP_022152219.1"/>
    </source>
</evidence>
<dbReference type="GO" id="GO:0003700">
    <property type="term" value="F:DNA-binding transcription factor activity"/>
    <property type="evidence" value="ECO:0007669"/>
    <property type="project" value="InterPro"/>
</dbReference>
<evidence type="ECO:0000256" key="4">
    <source>
        <dbReference type="ARBA" id="ARBA00023163"/>
    </source>
</evidence>
<keyword evidence="9" id="KW-1185">Reference proteome</keyword>
<dbReference type="PANTHER" id="PTHR48019">
    <property type="entry name" value="SERUM RESPONSE FACTOR HOMOLOG"/>
    <property type="match status" value="1"/>
</dbReference>
<dbReference type="SMART" id="SM00432">
    <property type="entry name" value="MADS"/>
    <property type="match status" value="1"/>
</dbReference>
<evidence type="ECO:0000256" key="3">
    <source>
        <dbReference type="ARBA" id="ARBA00023125"/>
    </source>
</evidence>
<dbReference type="InterPro" id="IPR050142">
    <property type="entry name" value="MADS-box/MEF2_TF"/>
</dbReference>
<dbReference type="Gene3D" id="3.40.1810.10">
    <property type="entry name" value="Transcription factor, MADS-box"/>
    <property type="match status" value="1"/>
</dbReference>
<evidence type="ECO:0000259" key="7">
    <source>
        <dbReference type="PROSITE" id="PS50066"/>
    </source>
</evidence>
<dbReference type="Proteomes" id="UP000504603">
    <property type="component" value="Unplaced"/>
</dbReference>
<gene>
    <name evidence="10" type="primary">LOC111019995</name>
</gene>
<evidence type="ECO:0000313" key="9">
    <source>
        <dbReference type="Proteomes" id="UP000504603"/>
    </source>
</evidence>
<evidence type="ECO:0000259" key="8">
    <source>
        <dbReference type="PROSITE" id="PS51297"/>
    </source>
</evidence>
<keyword evidence="5" id="KW-0539">Nucleus</keyword>
<proteinExistence type="predicted"/>
<dbReference type="OrthoDB" id="1898716at2759"/>
<dbReference type="PRINTS" id="PR00404">
    <property type="entry name" value="MADSDOMAIN"/>
</dbReference>
<dbReference type="PROSITE" id="PS50066">
    <property type="entry name" value="MADS_BOX_2"/>
    <property type="match status" value="1"/>
</dbReference>
<comment type="subcellular location">
    <subcellularLocation>
        <location evidence="1">Nucleus</location>
    </subcellularLocation>
</comment>
<sequence length="288" mass="32644">MFGGNENPRENRPRKSKKGMGRGRVEIKKIENINSRQVTFSKRRNGLMKKAKELSVLCDAEVAIVVFSSTGRLYEFSSTSMEHTLSRYRGQGMELDFPKETLDHTTKLPPSDSNTKSSEEEIVKLKLSCLQMRGQELDGLSFRELQNLENQLREGIVSIKDKKETLLLEQLQKCRSQGEMVISENETLRKQLEELQQRNNTPLPESSPFQRSYFSDSKTTSTNETEAETEAEENDRSEISLHLGLSLDGQRKRKRSVEGATNDTTGSQVDLEGDAILATDELSHHFGL</sequence>
<reference evidence="10" key="1">
    <citation type="submission" date="2025-08" db="UniProtKB">
        <authorList>
            <consortium name="RefSeq"/>
        </authorList>
    </citation>
    <scope>IDENTIFICATION</scope>
    <source>
        <strain evidence="10">OHB3-1</strain>
    </source>
</reference>
<dbReference type="InterPro" id="IPR036879">
    <property type="entry name" value="TF_MADSbox_sf"/>
</dbReference>
<evidence type="ECO:0000256" key="5">
    <source>
        <dbReference type="ARBA" id="ARBA00023242"/>
    </source>
</evidence>
<dbReference type="Pfam" id="PF00319">
    <property type="entry name" value="SRF-TF"/>
    <property type="match status" value="1"/>
</dbReference>
<feature type="domain" description="MADS-box" evidence="7">
    <location>
        <begin position="20"/>
        <end position="80"/>
    </location>
</feature>
<dbReference type="InterPro" id="IPR002100">
    <property type="entry name" value="TF_MADSbox"/>
</dbReference>